<accession>A0A210Q185</accession>
<proteinExistence type="predicted"/>
<feature type="transmembrane region" description="Helical" evidence="2">
    <location>
        <begin position="393"/>
        <end position="415"/>
    </location>
</feature>
<keyword evidence="4" id="KW-1185">Reference proteome</keyword>
<evidence type="ECO:0000313" key="3">
    <source>
        <dbReference type="EMBL" id="OWF42465.1"/>
    </source>
</evidence>
<dbReference type="EMBL" id="NEDP02005267">
    <property type="protein sequence ID" value="OWF42465.1"/>
    <property type="molecule type" value="Genomic_DNA"/>
</dbReference>
<evidence type="ECO:0000256" key="2">
    <source>
        <dbReference type="SAM" id="Phobius"/>
    </source>
</evidence>
<organism evidence="3 4">
    <name type="scientific">Mizuhopecten yessoensis</name>
    <name type="common">Japanese scallop</name>
    <name type="synonym">Patinopecten yessoensis</name>
    <dbReference type="NCBI Taxonomy" id="6573"/>
    <lineage>
        <taxon>Eukaryota</taxon>
        <taxon>Metazoa</taxon>
        <taxon>Spiralia</taxon>
        <taxon>Lophotrochozoa</taxon>
        <taxon>Mollusca</taxon>
        <taxon>Bivalvia</taxon>
        <taxon>Autobranchia</taxon>
        <taxon>Pteriomorphia</taxon>
        <taxon>Pectinida</taxon>
        <taxon>Pectinoidea</taxon>
        <taxon>Pectinidae</taxon>
        <taxon>Mizuhopecten</taxon>
    </lineage>
</organism>
<keyword evidence="2" id="KW-0812">Transmembrane</keyword>
<dbReference type="Gene3D" id="3.40.50.300">
    <property type="entry name" value="P-loop containing nucleotide triphosphate hydrolases"/>
    <property type="match status" value="1"/>
</dbReference>
<dbReference type="CDD" id="cd00882">
    <property type="entry name" value="Ras_like_GTPase"/>
    <property type="match status" value="1"/>
</dbReference>
<comment type="caution">
    <text evidence="3">The sequence shown here is derived from an EMBL/GenBank/DDBJ whole genome shotgun (WGS) entry which is preliminary data.</text>
</comment>
<dbReference type="InterPro" id="IPR027417">
    <property type="entry name" value="P-loop_NTPase"/>
</dbReference>
<evidence type="ECO:0000256" key="1">
    <source>
        <dbReference type="SAM" id="MobiDB-lite"/>
    </source>
</evidence>
<feature type="compositionally biased region" description="Basic and acidic residues" evidence="1">
    <location>
        <begin position="64"/>
        <end position="77"/>
    </location>
</feature>
<dbReference type="AlphaFoldDB" id="A0A210Q185"/>
<protein>
    <submittedName>
        <fullName evidence="3">Uncharacterized protein</fullName>
    </submittedName>
</protein>
<name>A0A210Q185_MIZYE</name>
<dbReference type="Proteomes" id="UP000242188">
    <property type="component" value="Unassembled WGS sequence"/>
</dbReference>
<dbReference type="SUPFAM" id="SSF52540">
    <property type="entry name" value="P-loop containing nucleoside triphosphate hydrolases"/>
    <property type="match status" value="1"/>
</dbReference>
<sequence>MVKQFILPQRPFYLMMMFGESHGPNMGGKDDGQNPTSDRYVYSFGDDTSDTDTDTSRSTRRRRKMEDPEAELKRRREKLNNDIAKELGPDIDSRNPLNVAIIGPSGVGKSSTINTLITAMNNDKYREYAISGNFGGLAQQMTYLTKSFPKSCSKAPVHPDACYPTFIDIAGFENTDNDLNRELLRIVFYGRLPVEDSLKAAQEEYERTGMMGLRKKYSQNLELLKVDRIIVVASARQTIPENLIRCIMSAANPVGAKAGKGKMTIPVFGILTKIDGVDLKSSEFKDREEQFLECLGLVGATQRYARLSNYCSDVDKADERLETYLPKIDVPALKFLRQILDSVYEVQAGHEKFTDIYPKSKKPPREPETIPEAPTQPGAIPIPDQPIGPQTSLPVLLVTYAIKGIIIALFVNVCLAPSISSKDLLSICTTYDQHRSRRPNGFYDSHLTNICDRKMDIIGKSLMGPLILFVVLIVLMDFLLPTFMKALIEKFLKPRQHKQVKYLL</sequence>
<feature type="region of interest" description="Disordered" evidence="1">
    <location>
        <begin position="24"/>
        <end position="77"/>
    </location>
</feature>
<feature type="region of interest" description="Disordered" evidence="1">
    <location>
        <begin position="355"/>
        <end position="384"/>
    </location>
</feature>
<gene>
    <name evidence="3" type="ORF">KP79_PYT22289</name>
</gene>
<dbReference type="OrthoDB" id="6149413at2759"/>
<feature type="transmembrane region" description="Helical" evidence="2">
    <location>
        <begin position="462"/>
        <end position="484"/>
    </location>
</feature>
<keyword evidence="2" id="KW-1133">Transmembrane helix</keyword>
<reference evidence="3 4" key="1">
    <citation type="journal article" date="2017" name="Nat. Ecol. Evol.">
        <title>Scallop genome provides insights into evolution of bilaterian karyotype and development.</title>
        <authorList>
            <person name="Wang S."/>
            <person name="Zhang J."/>
            <person name="Jiao W."/>
            <person name="Li J."/>
            <person name="Xun X."/>
            <person name="Sun Y."/>
            <person name="Guo X."/>
            <person name="Huan P."/>
            <person name="Dong B."/>
            <person name="Zhang L."/>
            <person name="Hu X."/>
            <person name="Sun X."/>
            <person name="Wang J."/>
            <person name="Zhao C."/>
            <person name="Wang Y."/>
            <person name="Wang D."/>
            <person name="Huang X."/>
            <person name="Wang R."/>
            <person name="Lv J."/>
            <person name="Li Y."/>
            <person name="Zhang Z."/>
            <person name="Liu B."/>
            <person name="Lu W."/>
            <person name="Hui Y."/>
            <person name="Liang J."/>
            <person name="Zhou Z."/>
            <person name="Hou R."/>
            <person name="Li X."/>
            <person name="Liu Y."/>
            <person name="Li H."/>
            <person name="Ning X."/>
            <person name="Lin Y."/>
            <person name="Zhao L."/>
            <person name="Xing Q."/>
            <person name="Dou J."/>
            <person name="Li Y."/>
            <person name="Mao J."/>
            <person name="Guo H."/>
            <person name="Dou H."/>
            <person name="Li T."/>
            <person name="Mu C."/>
            <person name="Jiang W."/>
            <person name="Fu Q."/>
            <person name="Fu X."/>
            <person name="Miao Y."/>
            <person name="Liu J."/>
            <person name="Yu Q."/>
            <person name="Li R."/>
            <person name="Liao H."/>
            <person name="Li X."/>
            <person name="Kong Y."/>
            <person name="Jiang Z."/>
            <person name="Chourrout D."/>
            <person name="Li R."/>
            <person name="Bao Z."/>
        </authorList>
    </citation>
    <scope>NUCLEOTIDE SEQUENCE [LARGE SCALE GENOMIC DNA]</scope>
    <source>
        <strain evidence="3 4">PY_sf001</strain>
    </source>
</reference>
<evidence type="ECO:0000313" key="4">
    <source>
        <dbReference type="Proteomes" id="UP000242188"/>
    </source>
</evidence>
<keyword evidence="2" id="KW-0472">Membrane</keyword>